<gene>
    <name evidence="1" type="ORF">LMG26788_03679</name>
    <name evidence="2" type="ORF">LMG26788_03745</name>
</gene>
<sequence length="74" mass="8223">MDTPNKPNATSDEIVSEMLVTGGRFAKQLALLWRAADPVNQLLIAATWPGMFAEYATAVHYRKMAIEADRMGRN</sequence>
<dbReference type="EMBL" id="CADIKZ010000010">
    <property type="protein sequence ID" value="CAB3889089.1"/>
    <property type="molecule type" value="Genomic_DNA"/>
</dbReference>
<evidence type="ECO:0000313" key="2">
    <source>
        <dbReference type="EMBL" id="CAB3890394.1"/>
    </source>
</evidence>
<evidence type="ECO:0000313" key="1">
    <source>
        <dbReference type="EMBL" id="CAB3889089.1"/>
    </source>
</evidence>
<name>A0A6S7DKX8_9BURK</name>
<dbReference type="EMBL" id="CADIKZ010000010">
    <property type="protein sequence ID" value="CAB3890394.1"/>
    <property type="molecule type" value="Genomic_DNA"/>
</dbReference>
<dbReference type="RefSeq" id="WP_175141360.1">
    <property type="nucleotide sequence ID" value="NZ_CADIKZ010000010.1"/>
</dbReference>
<organism evidence="1 3">
    <name type="scientific">Achromobacter pulmonis</name>
    <dbReference type="NCBI Taxonomy" id="1389932"/>
    <lineage>
        <taxon>Bacteria</taxon>
        <taxon>Pseudomonadati</taxon>
        <taxon>Pseudomonadota</taxon>
        <taxon>Betaproteobacteria</taxon>
        <taxon>Burkholderiales</taxon>
        <taxon>Alcaligenaceae</taxon>
        <taxon>Achromobacter</taxon>
    </lineage>
</organism>
<reference evidence="1 3" key="1">
    <citation type="submission" date="2020-04" db="EMBL/GenBank/DDBJ databases">
        <authorList>
            <person name="De Canck E."/>
        </authorList>
    </citation>
    <scope>NUCLEOTIDE SEQUENCE [LARGE SCALE GENOMIC DNA]</scope>
    <source>
        <strain evidence="1 3">LMG 26788</strain>
    </source>
</reference>
<protein>
    <submittedName>
        <fullName evidence="1">Uncharacterized protein</fullName>
    </submittedName>
</protein>
<evidence type="ECO:0000313" key="3">
    <source>
        <dbReference type="Proteomes" id="UP000494203"/>
    </source>
</evidence>
<accession>A0A6S7DKX8</accession>
<dbReference type="AlphaFoldDB" id="A0A6S7DKX8"/>
<dbReference type="Proteomes" id="UP000494203">
    <property type="component" value="Unassembled WGS sequence"/>
</dbReference>
<proteinExistence type="predicted"/>
<keyword evidence="3" id="KW-1185">Reference proteome</keyword>